<feature type="domain" description="Microcystin LR degradation protein MlrC N-terminal" evidence="2">
    <location>
        <begin position="2"/>
        <end position="277"/>
    </location>
</feature>
<dbReference type="InterPro" id="IPR010799">
    <property type="entry name" value="MlrC_C"/>
</dbReference>
<keyword evidence="4" id="KW-1185">Reference proteome</keyword>
<proteinExistence type="predicted"/>
<dbReference type="EMBL" id="QJTE01000001">
    <property type="protein sequence ID" value="PYE85672.1"/>
    <property type="molecule type" value="Genomic_DNA"/>
</dbReference>
<evidence type="ECO:0000259" key="1">
    <source>
        <dbReference type="Pfam" id="PF07171"/>
    </source>
</evidence>
<dbReference type="OrthoDB" id="9782658at2"/>
<reference evidence="3 4" key="1">
    <citation type="submission" date="2018-06" db="EMBL/GenBank/DDBJ databases">
        <title>Genomic Encyclopedia of Type Strains, Phase III (KMG-III): the genomes of soil and plant-associated and newly described type strains.</title>
        <authorList>
            <person name="Whitman W."/>
        </authorList>
    </citation>
    <scope>NUCLEOTIDE SEQUENCE [LARGE SCALE GENOMIC DNA]</scope>
    <source>
        <strain evidence="3 4">CECT 9025</strain>
    </source>
</reference>
<gene>
    <name evidence="3" type="ORF">DFP88_101341</name>
</gene>
<dbReference type="Pfam" id="PF07171">
    <property type="entry name" value="MlrC_C"/>
    <property type="match status" value="2"/>
</dbReference>
<sequence>MRIAIGGLHTECSSYNPLHQRVGDFTVTEGADLTARAHHDFGAIEAVPLVHYRSVPGGPVAPEAWAAMTGDLLGRLRAAQEEAPLDGVLLLMHGAMYVPDVADPEGWLIGEVRQIVGPEAILSAGFDLHGQMTPAIAETLDAFAAYRTAPHVDVEETAARASRMLEDALTGGPRPMVVRRPVPILVPGEMSSTFVEPCAGLYAALPGFDERRGVLDANLMIGYVWADIARATAAAMVTCTDRAAGEAAAEEIAQSYWDARERLAFDVEAGPLDALLASLGDGYTILADSGDNPTAGGVGDRADVIEAVLERGIEGALFAGIADPAAYKALQEGATSVEIGGSLGGGGPRLVLPVEGLRFAMGCAVLRTRGITVVISERRRPFHNMADFVELGLDLRMHPLLVVKSGYLSPDVRMLPGRQVMALTPGAVSQDLSALENRHRPEGTFPFAR</sequence>
<feature type="domain" description="Microcystin LR degradation protein MlrC C-terminal" evidence="1">
    <location>
        <begin position="286"/>
        <end position="345"/>
    </location>
</feature>
<dbReference type="Proteomes" id="UP000248311">
    <property type="component" value="Unassembled WGS sequence"/>
</dbReference>
<dbReference type="RefSeq" id="WP_110812706.1">
    <property type="nucleotide sequence ID" value="NZ_QJTE01000001.1"/>
</dbReference>
<evidence type="ECO:0000313" key="3">
    <source>
        <dbReference type="EMBL" id="PYE85672.1"/>
    </source>
</evidence>
<dbReference type="AlphaFoldDB" id="A0A318SW03"/>
<evidence type="ECO:0000259" key="2">
    <source>
        <dbReference type="Pfam" id="PF07364"/>
    </source>
</evidence>
<comment type="caution">
    <text evidence="3">The sequence shown here is derived from an EMBL/GenBank/DDBJ whole genome shotgun (WGS) entry which is preliminary data.</text>
</comment>
<evidence type="ECO:0000313" key="4">
    <source>
        <dbReference type="Proteomes" id="UP000248311"/>
    </source>
</evidence>
<organism evidence="3 4">
    <name type="scientific">Pseudoroseicyclus aestuarii</name>
    <dbReference type="NCBI Taxonomy" id="1795041"/>
    <lineage>
        <taxon>Bacteria</taxon>
        <taxon>Pseudomonadati</taxon>
        <taxon>Pseudomonadota</taxon>
        <taxon>Alphaproteobacteria</taxon>
        <taxon>Rhodobacterales</taxon>
        <taxon>Paracoccaceae</taxon>
        <taxon>Pseudoroseicyclus</taxon>
    </lineage>
</organism>
<protein>
    <submittedName>
        <fullName evidence="3">Microcystin degradation protein MlrC</fullName>
    </submittedName>
</protein>
<feature type="domain" description="Microcystin LR degradation protein MlrC C-terminal" evidence="1">
    <location>
        <begin position="360"/>
        <end position="438"/>
    </location>
</feature>
<dbReference type="Pfam" id="PF07364">
    <property type="entry name" value="DUF1485"/>
    <property type="match status" value="1"/>
</dbReference>
<name>A0A318SW03_9RHOB</name>
<accession>A0A318SW03</accession>
<dbReference type="InterPro" id="IPR015995">
    <property type="entry name" value="MlrC_N"/>
</dbReference>